<proteinExistence type="predicted"/>
<dbReference type="InterPro" id="IPR029062">
    <property type="entry name" value="Class_I_gatase-like"/>
</dbReference>
<dbReference type="RefSeq" id="WP_369077355.1">
    <property type="nucleotide sequence ID" value="NZ_BAAABP010000052.1"/>
</dbReference>
<keyword evidence="4" id="KW-1185">Reference proteome</keyword>
<dbReference type="Gene3D" id="3.40.50.880">
    <property type="match status" value="1"/>
</dbReference>
<comment type="caution">
    <text evidence="3">The sequence shown here is derived from an EMBL/GenBank/DDBJ whole genome shotgun (WGS) entry which is preliminary data.</text>
</comment>
<accession>A0A919J583</accession>
<dbReference type="SUPFAM" id="SSF52317">
    <property type="entry name" value="Class I glutamine amidotransferase-like"/>
    <property type="match status" value="1"/>
</dbReference>
<dbReference type="InterPro" id="IPR002818">
    <property type="entry name" value="DJ-1/PfpI"/>
</dbReference>
<feature type="domain" description="DJ-1/PfpI" evidence="2">
    <location>
        <begin position="5"/>
        <end position="129"/>
    </location>
</feature>
<dbReference type="InterPro" id="IPR052158">
    <property type="entry name" value="INH-QAR"/>
</dbReference>
<dbReference type="Proteomes" id="UP000598174">
    <property type="component" value="Unassembled WGS sequence"/>
</dbReference>
<evidence type="ECO:0000256" key="1">
    <source>
        <dbReference type="SAM" id="MobiDB-lite"/>
    </source>
</evidence>
<name>A0A919J583_9ACTN</name>
<dbReference type="CDD" id="cd03137">
    <property type="entry name" value="GATase1_AraC_1"/>
    <property type="match status" value="1"/>
</dbReference>
<dbReference type="Pfam" id="PF01965">
    <property type="entry name" value="DJ-1_PfpI"/>
    <property type="match status" value="1"/>
</dbReference>
<organism evidence="3 4">
    <name type="scientific">Paractinoplanes ferrugineus</name>
    <dbReference type="NCBI Taxonomy" id="113564"/>
    <lineage>
        <taxon>Bacteria</taxon>
        <taxon>Bacillati</taxon>
        <taxon>Actinomycetota</taxon>
        <taxon>Actinomycetes</taxon>
        <taxon>Micromonosporales</taxon>
        <taxon>Micromonosporaceae</taxon>
        <taxon>Paractinoplanes</taxon>
    </lineage>
</organism>
<sequence>MTGRDVLIIVFEGVQSLDVTGPLEVFTGAGPGAYRVVTAGPDGTPVRTSSGLTLVPDLDLSAAPPPDTVVVPGGEGTRSNDPAVVDWLRRHAPRTRRVASVCSGAFLLAEAGLLAGRRATTHWRMCASLARRYQDVEVDPQPISSATGRSPPRRASRPASTWRWRWSRRTSGGRSRWRSPGIW</sequence>
<evidence type="ECO:0000313" key="3">
    <source>
        <dbReference type="EMBL" id="GIE13243.1"/>
    </source>
</evidence>
<reference evidence="3" key="1">
    <citation type="submission" date="2021-01" db="EMBL/GenBank/DDBJ databases">
        <title>Whole genome shotgun sequence of Actinoplanes ferrugineus NBRC 15555.</title>
        <authorList>
            <person name="Komaki H."/>
            <person name="Tamura T."/>
        </authorList>
    </citation>
    <scope>NUCLEOTIDE SEQUENCE</scope>
    <source>
        <strain evidence="3">NBRC 15555</strain>
    </source>
</reference>
<gene>
    <name evidence="3" type="ORF">Afe05nite_50830</name>
</gene>
<dbReference type="GO" id="GO:0006355">
    <property type="term" value="P:regulation of DNA-templated transcription"/>
    <property type="evidence" value="ECO:0007669"/>
    <property type="project" value="TreeGrafter"/>
</dbReference>
<dbReference type="AlphaFoldDB" id="A0A919J583"/>
<evidence type="ECO:0000259" key="2">
    <source>
        <dbReference type="Pfam" id="PF01965"/>
    </source>
</evidence>
<feature type="region of interest" description="Disordered" evidence="1">
    <location>
        <begin position="140"/>
        <end position="162"/>
    </location>
</feature>
<dbReference type="PANTHER" id="PTHR43130:SF3">
    <property type="entry name" value="HTH-TYPE TRANSCRIPTIONAL REGULATOR RV1931C"/>
    <property type="match status" value="1"/>
</dbReference>
<evidence type="ECO:0000313" key="4">
    <source>
        <dbReference type="Proteomes" id="UP000598174"/>
    </source>
</evidence>
<protein>
    <recommendedName>
        <fullName evidence="2">DJ-1/PfpI domain-containing protein</fullName>
    </recommendedName>
</protein>
<dbReference type="EMBL" id="BOMM01000047">
    <property type="protein sequence ID" value="GIE13243.1"/>
    <property type="molecule type" value="Genomic_DNA"/>
</dbReference>
<dbReference type="PANTHER" id="PTHR43130">
    <property type="entry name" value="ARAC-FAMILY TRANSCRIPTIONAL REGULATOR"/>
    <property type="match status" value="1"/>
</dbReference>